<dbReference type="RefSeq" id="XP_018734680.1">
    <property type="nucleotide sequence ID" value="XM_018881542.1"/>
</dbReference>
<dbReference type="SMART" id="SM00184">
    <property type="entry name" value="RING"/>
    <property type="match status" value="1"/>
</dbReference>
<dbReference type="InterPro" id="IPR013083">
    <property type="entry name" value="Znf_RING/FYVE/PHD"/>
</dbReference>
<feature type="region of interest" description="Disordered" evidence="9">
    <location>
        <begin position="159"/>
        <end position="239"/>
    </location>
</feature>
<feature type="region of interest" description="Disordered" evidence="9">
    <location>
        <begin position="377"/>
        <end position="409"/>
    </location>
</feature>
<feature type="compositionally biased region" description="Basic residues" evidence="9">
    <location>
        <begin position="388"/>
        <end position="400"/>
    </location>
</feature>
<feature type="region of interest" description="Disordered" evidence="9">
    <location>
        <begin position="456"/>
        <end position="502"/>
    </location>
</feature>
<accession>A0A167CWW0</accession>
<feature type="compositionally biased region" description="Low complexity" evidence="9">
    <location>
        <begin position="184"/>
        <end position="208"/>
    </location>
</feature>
<evidence type="ECO:0000256" key="4">
    <source>
        <dbReference type="ARBA" id="ARBA00022771"/>
    </source>
</evidence>
<keyword evidence="6 10" id="KW-1133">Transmembrane helix</keyword>
<dbReference type="Pfam" id="PF13639">
    <property type="entry name" value="zf-RING_2"/>
    <property type="match status" value="1"/>
</dbReference>
<evidence type="ECO:0000256" key="5">
    <source>
        <dbReference type="ARBA" id="ARBA00022833"/>
    </source>
</evidence>
<dbReference type="Proteomes" id="UP000189580">
    <property type="component" value="Chromosome a"/>
</dbReference>
<evidence type="ECO:0000256" key="1">
    <source>
        <dbReference type="ARBA" id="ARBA00004370"/>
    </source>
</evidence>
<dbReference type="EMBL" id="CP014501">
    <property type="protein sequence ID" value="ANB12203.1"/>
    <property type="molecule type" value="Genomic_DNA"/>
</dbReference>
<evidence type="ECO:0000313" key="12">
    <source>
        <dbReference type="EMBL" id="ANB12203.1"/>
    </source>
</evidence>
<dbReference type="SUPFAM" id="SSF57850">
    <property type="entry name" value="RING/U-box"/>
    <property type="match status" value="1"/>
</dbReference>
<sequence length="502" mass="55766">MKSGLDILGKIVGAIAMILADTVRTFVASVLVMLFCIPYSAFMSFRYCYRQRHSEESRQRQQEQQANHAQARARINARLNKKKKPRLMSQEDVDEKFPLQSYKAAKLTIDEETDGPDKLEMVKEVDSGMSDELRLAIDKTTTNVESVQEKASAEHINTAIQERKGSAVDPLDTNAADSSVIDQPAASTTTNSISNSTTSSTASSVPSTPEDKAIVFTVSPTSSISGTPNSPAPNSATPRSAEIPVSITASTLAPSGTNITTADKTTCLNTTQTNYTTNSTSETLRAFDRGPDIESQWGSESDSVSESDGIEDSIPMNMEIPDDTCAICIDSMSDEEMVRRLSCGHIFHPDCVDPWLTTRRAYCPLCKFDYYVAKPEDEQEQLNPPQTARRHTHSHPRRSRSHDLSRSSSTSDLILSFFGLEQHRRPAPPPRSRHESSDQSQQRHNYYRQELNRRANQAENRHQSHHHHHNLLRSTSRRQSETANQGPLLEPVTPLPAAVTAR</sequence>
<dbReference type="InterPro" id="IPR001841">
    <property type="entry name" value="Znf_RING"/>
</dbReference>
<keyword evidence="2 10" id="KW-0812">Transmembrane</keyword>
<dbReference type="OrthoDB" id="8062037at2759"/>
<dbReference type="AlphaFoldDB" id="A0A167CWW0"/>
<proteinExistence type="predicted"/>
<protein>
    <recommendedName>
        <fullName evidence="11">RING-type domain-containing protein</fullName>
    </recommendedName>
</protein>
<evidence type="ECO:0000256" key="2">
    <source>
        <dbReference type="ARBA" id="ARBA00022692"/>
    </source>
</evidence>
<dbReference type="KEGG" id="slb:AWJ20_447"/>
<organism evidence="12 13">
    <name type="scientific">Sugiyamaella lignohabitans</name>
    <dbReference type="NCBI Taxonomy" id="796027"/>
    <lineage>
        <taxon>Eukaryota</taxon>
        <taxon>Fungi</taxon>
        <taxon>Dikarya</taxon>
        <taxon>Ascomycota</taxon>
        <taxon>Saccharomycotina</taxon>
        <taxon>Dipodascomycetes</taxon>
        <taxon>Dipodascales</taxon>
        <taxon>Trichomonascaceae</taxon>
        <taxon>Sugiyamaella</taxon>
    </lineage>
</organism>
<dbReference type="PANTHER" id="PTHR46539">
    <property type="entry name" value="E3 UBIQUITIN-PROTEIN LIGASE ATL42"/>
    <property type="match status" value="1"/>
</dbReference>
<evidence type="ECO:0000256" key="10">
    <source>
        <dbReference type="SAM" id="Phobius"/>
    </source>
</evidence>
<evidence type="ECO:0000256" key="3">
    <source>
        <dbReference type="ARBA" id="ARBA00022723"/>
    </source>
</evidence>
<feature type="region of interest" description="Disordered" evidence="9">
    <location>
        <begin position="290"/>
        <end position="316"/>
    </location>
</feature>
<evidence type="ECO:0000256" key="7">
    <source>
        <dbReference type="ARBA" id="ARBA00023136"/>
    </source>
</evidence>
<dbReference type="CDD" id="cd16454">
    <property type="entry name" value="RING-H2_PA-TM-RING"/>
    <property type="match status" value="1"/>
</dbReference>
<feature type="transmembrane region" description="Helical" evidence="10">
    <location>
        <begin position="26"/>
        <end position="49"/>
    </location>
</feature>
<evidence type="ECO:0000256" key="6">
    <source>
        <dbReference type="ARBA" id="ARBA00022989"/>
    </source>
</evidence>
<evidence type="ECO:0000259" key="11">
    <source>
        <dbReference type="PROSITE" id="PS50089"/>
    </source>
</evidence>
<name>A0A167CWW0_9ASCO</name>
<comment type="subcellular location">
    <subcellularLocation>
        <location evidence="1">Membrane</location>
    </subcellularLocation>
</comment>
<dbReference type="GO" id="GO:0016020">
    <property type="term" value="C:membrane"/>
    <property type="evidence" value="ECO:0007669"/>
    <property type="project" value="UniProtKB-SubCell"/>
</dbReference>
<dbReference type="GO" id="GO:0008270">
    <property type="term" value="F:zinc ion binding"/>
    <property type="evidence" value="ECO:0007669"/>
    <property type="project" value="UniProtKB-KW"/>
</dbReference>
<keyword evidence="5" id="KW-0862">Zinc</keyword>
<dbReference type="PANTHER" id="PTHR46539:SF1">
    <property type="entry name" value="E3 UBIQUITIN-PROTEIN LIGASE ATL42"/>
    <property type="match status" value="1"/>
</dbReference>
<feature type="compositionally biased region" description="Polar residues" evidence="9">
    <location>
        <begin position="218"/>
        <end position="238"/>
    </location>
</feature>
<reference evidence="12 13" key="1">
    <citation type="submission" date="2016-02" db="EMBL/GenBank/DDBJ databases">
        <title>Complete genome sequence and transcriptome regulation of the pentose utilising yeast Sugiyamaella lignohabitans.</title>
        <authorList>
            <person name="Bellasio M."/>
            <person name="Peymann A."/>
            <person name="Valli M."/>
            <person name="Sipitzky M."/>
            <person name="Graf A."/>
            <person name="Sauer M."/>
            <person name="Marx H."/>
            <person name="Mattanovich D."/>
        </authorList>
    </citation>
    <scope>NUCLEOTIDE SEQUENCE [LARGE SCALE GENOMIC DNA]</scope>
    <source>
        <strain evidence="12 13">CBS 10342</strain>
    </source>
</reference>
<evidence type="ECO:0000256" key="8">
    <source>
        <dbReference type="PROSITE-ProRule" id="PRU00175"/>
    </source>
</evidence>
<feature type="region of interest" description="Disordered" evidence="9">
    <location>
        <begin position="423"/>
        <end position="443"/>
    </location>
</feature>
<dbReference type="GeneID" id="30036605"/>
<feature type="domain" description="RING-type" evidence="11">
    <location>
        <begin position="325"/>
        <end position="367"/>
    </location>
</feature>
<keyword evidence="3" id="KW-0479">Metal-binding</keyword>
<gene>
    <name evidence="12" type="ORF">AWJ20_447</name>
</gene>
<keyword evidence="7 10" id="KW-0472">Membrane</keyword>
<evidence type="ECO:0000313" key="13">
    <source>
        <dbReference type="Proteomes" id="UP000189580"/>
    </source>
</evidence>
<keyword evidence="13" id="KW-1185">Reference proteome</keyword>
<dbReference type="Gene3D" id="3.30.40.10">
    <property type="entry name" value="Zinc/RING finger domain, C3HC4 (zinc finger)"/>
    <property type="match status" value="1"/>
</dbReference>
<evidence type="ECO:0000256" key="9">
    <source>
        <dbReference type="SAM" id="MobiDB-lite"/>
    </source>
</evidence>
<keyword evidence="4 8" id="KW-0863">Zinc-finger</keyword>
<dbReference type="PROSITE" id="PS50089">
    <property type="entry name" value="ZF_RING_2"/>
    <property type="match status" value="1"/>
</dbReference>